<dbReference type="EMBL" id="CP071091">
    <property type="protein sequence ID" value="QSQ18289.1"/>
    <property type="molecule type" value="Genomic_DNA"/>
</dbReference>
<organism evidence="3 4">
    <name type="scientific">Myxococcus landrumensis</name>
    <dbReference type="NCBI Taxonomy" id="2813577"/>
    <lineage>
        <taxon>Bacteria</taxon>
        <taxon>Pseudomonadati</taxon>
        <taxon>Myxococcota</taxon>
        <taxon>Myxococcia</taxon>
        <taxon>Myxococcales</taxon>
        <taxon>Cystobacterineae</taxon>
        <taxon>Myxococcaceae</taxon>
        <taxon>Myxococcus</taxon>
    </lineage>
</organism>
<keyword evidence="4" id="KW-1185">Reference proteome</keyword>
<evidence type="ECO:0000256" key="1">
    <source>
        <dbReference type="SAM" id="MobiDB-lite"/>
    </source>
</evidence>
<dbReference type="Proteomes" id="UP000663090">
    <property type="component" value="Chromosome"/>
</dbReference>
<proteinExistence type="predicted"/>
<evidence type="ECO:0000313" key="3">
    <source>
        <dbReference type="EMBL" id="QSQ18289.1"/>
    </source>
</evidence>
<sequence>MTYRRNVLGTLLTAGLLMALSAQAEVVYAQANFVLNKKQVSAVNYRNKGLVIPVGTQVEVLDKDDDEVECRIVETGAKFSFVSHKSLGKDAEEMFPAFFGPKDPAERIAALTPEEQKQVKAGELAKGMSREAVLLTVGPPPPHRTPTFGSSKWTYWSSKFATFEVVFDADGKVISYGDEPAPAPAPTPAAPPPPPEPTFFFSTANFHFDDATLSWVNYRKGPIIPFNTRIEVLDKGSSKVKFRIVETGKEFTFENDSRSGADTWFLFKASFSEQDQASKLESLSAEDRKKVSASEVVPGMSRAAVRMAWGPPPPHETPTYNSNTWFYWKGKFTKVQVKFNDEDKVVSVE</sequence>
<gene>
    <name evidence="3" type="ORF">JY572_17105</name>
</gene>
<evidence type="ECO:0008006" key="5">
    <source>
        <dbReference type="Google" id="ProtNLM"/>
    </source>
</evidence>
<keyword evidence="2" id="KW-0732">Signal</keyword>
<reference evidence="3 4" key="1">
    <citation type="submission" date="2021-02" db="EMBL/GenBank/DDBJ databases">
        <title>De Novo genome assembly of isolated myxobacteria.</title>
        <authorList>
            <person name="Stevens D.C."/>
        </authorList>
    </citation>
    <scope>NUCLEOTIDE SEQUENCE [LARGE SCALE GENOMIC DNA]</scope>
    <source>
        <strain evidence="3 4">SCHIC003</strain>
    </source>
</reference>
<protein>
    <recommendedName>
        <fullName evidence="5">Lipoprotein</fullName>
    </recommendedName>
</protein>
<feature type="signal peptide" evidence="2">
    <location>
        <begin position="1"/>
        <end position="24"/>
    </location>
</feature>
<accession>A0ABX7NLD0</accession>
<feature type="region of interest" description="Disordered" evidence="1">
    <location>
        <begin position="177"/>
        <end position="196"/>
    </location>
</feature>
<name>A0ABX7NLD0_9BACT</name>
<evidence type="ECO:0000256" key="2">
    <source>
        <dbReference type="SAM" id="SignalP"/>
    </source>
</evidence>
<feature type="chain" id="PRO_5046602021" description="Lipoprotein" evidence="2">
    <location>
        <begin position="25"/>
        <end position="349"/>
    </location>
</feature>
<feature type="compositionally biased region" description="Pro residues" evidence="1">
    <location>
        <begin position="181"/>
        <end position="196"/>
    </location>
</feature>
<evidence type="ECO:0000313" key="4">
    <source>
        <dbReference type="Proteomes" id="UP000663090"/>
    </source>
</evidence>